<proteinExistence type="predicted"/>
<dbReference type="EC" id="3.1.3.16" evidence="6"/>
<evidence type="ECO:0000259" key="7">
    <source>
        <dbReference type="PROSITE" id="PS50172"/>
    </source>
</evidence>
<reference evidence="9" key="1">
    <citation type="submission" date="2022-08" db="EMBL/GenBank/DDBJ databases">
        <authorList>
            <person name="Marques A."/>
        </authorList>
    </citation>
    <scope>NUCLEOTIDE SEQUENCE</scope>
    <source>
        <strain evidence="9">RhyPub2mFocal</strain>
        <tissue evidence="9">Leaves</tissue>
    </source>
</reference>
<dbReference type="SUPFAM" id="SSF56784">
    <property type="entry name" value="HAD-like"/>
    <property type="match status" value="1"/>
</dbReference>
<evidence type="ECO:0000256" key="3">
    <source>
        <dbReference type="ARBA" id="ARBA00023242"/>
    </source>
</evidence>
<dbReference type="AlphaFoldDB" id="A0AAV8D9Z7"/>
<keyword evidence="10" id="KW-1185">Reference proteome</keyword>
<dbReference type="Gene3D" id="3.40.50.10190">
    <property type="entry name" value="BRCT domain"/>
    <property type="match status" value="1"/>
</dbReference>
<evidence type="ECO:0000259" key="8">
    <source>
        <dbReference type="PROSITE" id="PS50969"/>
    </source>
</evidence>
<sequence>MAPPSPDALLELALLCDEIFDDEETLKKFECSKKRCGRESGTSISSIEASLHSKVLSELCTLDSATDTATDISFKKIHEHMRFGGSDNTGLEHLYSNHWMKPKKLNLVLDLDHTLINSSYIEDLTCDEIHLVDQASTTKDAGSLHRLDFNDCSMLLKLRPFVRQFLEEANTMFDLYVYTMGTRDYAAEVVKILDPENKYFTSKVISREDCTQSGVKALDIVPGSKACTIILDDTLSVWTQEDRENIIEIWKYNFFASSSPDSYSSCKTLTQKRTDEREADGTLASILSVLKDAYWEFLLMDDEQSGLQPDFRRILKEMRNEILRGCLLAFTGVPPRRGWISLWQVAEQLGAKCSTLVDSSATHVLAVHCSPSVAEWALENGKFLVHVNWLESARFLWRRPREEEYLLPTRS</sequence>
<evidence type="ECO:0000256" key="4">
    <source>
        <dbReference type="ARBA" id="ARBA00047761"/>
    </source>
</evidence>
<dbReference type="PANTHER" id="PTHR23081:SF36">
    <property type="entry name" value="RNA POLYMERASE II SUBUNIT A C-TERMINAL DOMAIN PHOSPHATASE"/>
    <property type="match status" value="1"/>
</dbReference>
<evidence type="ECO:0000256" key="5">
    <source>
        <dbReference type="ARBA" id="ARBA00048336"/>
    </source>
</evidence>
<dbReference type="Gene3D" id="3.40.50.1000">
    <property type="entry name" value="HAD superfamily/HAD-like"/>
    <property type="match status" value="1"/>
</dbReference>
<dbReference type="InterPro" id="IPR023214">
    <property type="entry name" value="HAD_sf"/>
</dbReference>
<feature type="domain" description="FCP1 homology" evidence="8">
    <location>
        <begin position="100"/>
        <end position="273"/>
    </location>
</feature>
<protein>
    <recommendedName>
        <fullName evidence="6">RNA polymerase II C-terminal domain phosphatase-like</fullName>
        <ecNumber evidence="6">3.1.3.16</ecNumber>
    </recommendedName>
</protein>
<dbReference type="SMART" id="SM00577">
    <property type="entry name" value="CPDc"/>
    <property type="match status" value="1"/>
</dbReference>
<accession>A0AAV8D9Z7</accession>
<dbReference type="InterPro" id="IPR039189">
    <property type="entry name" value="Fcp1"/>
</dbReference>
<dbReference type="InterPro" id="IPR036420">
    <property type="entry name" value="BRCT_dom_sf"/>
</dbReference>
<comment type="caution">
    <text evidence="9">The sequence shown here is derived from an EMBL/GenBank/DDBJ whole genome shotgun (WGS) entry which is preliminary data.</text>
</comment>
<comment type="catalytic activity">
    <reaction evidence="5 6">
        <text>O-phospho-L-threonyl-[protein] + H2O = L-threonyl-[protein] + phosphate</text>
        <dbReference type="Rhea" id="RHEA:47004"/>
        <dbReference type="Rhea" id="RHEA-COMP:11060"/>
        <dbReference type="Rhea" id="RHEA-COMP:11605"/>
        <dbReference type="ChEBI" id="CHEBI:15377"/>
        <dbReference type="ChEBI" id="CHEBI:30013"/>
        <dbReference type="ChEBI" id="CHEBI:43474"/>
        <dbReference type="ChEBI" id="CHEBI:61977"/>
        <dbReference type="EC" id="3.1.3.16"/>
    </reaction>
</comment>
<dbReference type="SUPFAM" id="SSF52113">
    <property type="entry name" value="BRCT domain"/>
    <property type="match status" value="1"/>
</dbReference>
<keyword evidence="3 6" id="KW-0539">Nucleus</keyword>
<dbReference type="CDD" id="cd07521">
    <property type="entry name" value="HAD_FCP1-like"/>
    <property type="match status" value="1"/>
</dbReference>
<evidence type="ECO:0000313" key="10">
    <source>
        <dbReference type="Proteomes" id="UP001140206"/>
    </source>
</evidence>
<feature type="domain" description="BRCT" evidence="7">
    <location>
        <begin position="318"/>
        <end position="407"/>
    </location>
</feature>
<comment type="function">
    <text evidence="6">This promotes the activity of RNA polymerase II.</text>
</comment>
<name>A0AAV8D9Z7_9POAL</name>
<dbReference type="InterPro" id="IPR036412">
    <property type="entry name" value="HAD-like_sf"/>
</dbReference>
<dbReference type="Proteomes" id="UP001140206">
    <property type="component" value="Chromosome 4"/>
</dbReference>
<dbReference type="InterPro" id="IPR004274">
    <property type="entry name" value="FCP1_dom"/>
</dbReference>
<dbReference type="InterPro" id="IPR011947">
    <property type="entry name" value="FCP1_euk"/>
</dbReference>
<dbReference type="GO" id="GO:0008420">
    <property type="term" value="F:RNA polymerase II CTD heptapeptide repeat phosphatase activity"/>
    <property type="evidence" value="ECO:0007669"/>
    <property type="project" value="UniProtKB-UniRule"/>
</dbReference>
<evidence type="ECO:0000313" key="9">
    <source>
        <dbReference type="EMBL" id="KAJ4763241.1"/>
    </source>
</evidence>
<dbReference type="GO" id="GO:0005634">
    <property type="term" value="C:nucleus"/>
    <property type="evidence" value="ECO:0007669"/>
    <property type="project" value="UniProtKB-SubCell"/>
</dbReference>
<dbReference type="PANTHER" id="PTHR23081">
    <property type="entry name" value="RNA POLYMERASE II CTD PHOSPHATASE"/>
    <property type="match status" value="1"/>
</dbReference>
<organism evidence="9 10">
    <name type="scientific">Rhynchospora pubera</name>
    <dbReference type="NCBI Taxonomy" id="906938"/>
    <lineage>
        <taxon>Eukaryota</taxon>
        <taxon>Viridiplantae</taxon>
        <taxon>Streptophyta</taxon>
        <taxon>Embryophyta</taxon>
        <taxon>Tracheophyta</taxon>
        <taxon>Spermatophyta</taxon>
        <taxon>Magnoliopsida</taxon>
        <taxon>Liliopsida</taxon>
        <taxon>Poales</taxon>
        <taxon>Cyperaceae</taxon>
        <taxon>Cyperoideae</taxon>
        <taxon>Rhynchosporeae</taxon>
        <taxon>Rhynchospora</taxon>
    </lineage>
</organism>
<dbReference type="PROSITE" id="PS50172">
    <property type="entry name" value="BRCT"/>
    <property type="match status" value="1"/>
</dbReference>
<keyword evidence="2 6" id="KW-0378">Hydrolase</keyword>
<dbReference type="Pfam" id="PF03031">
    <property type="entry name" value="NIF"/>
    <property type="match status" value="1"/>
</dbReference>
<gene>
    <name evidence="9" type="ORF">LUZ62_073616</name>
</gene>
<dbReference type="InterPro" id="IPR001357">
    <property type="entry name" value="BRCT_dom"/>
</dbReference>
<dbReference type="EMBL" id="JAMFTS010000004">
    <property type="protein sequence ID" value="KAJ4763241.1"/>
    <property type="molecule type" value="Genomic_DNA"/>
</dbReference>
<comment type="subcellular location">
    <subcellularLocation>
        <location evidence="1 6">Nucleus</location>
    </subcellularLocation>
</comment>
<evidence type="ECO:0000256" key="2">
    <source>
        <dbReference type="ARBA" id="ARBA00022801"/>
    </source>
</evidence>
<dbReference type="PROSITE" id="PS50969">
    <property type="entry name" value="FCP1"/>
    <property type="match status" value="1"/>
</dbReference>
<evidence type="ECO:0000256" key="6">
    <source>
        <dbReference type="RuleBase" id="RU366066"/>
    </source>
</evidence>
<dbReference type="NCBIfam" id="TIGR02250">
    <property type="entry name" value="FCP1_euk"/>
    <property type="match status" value="1"/>
</dbReference>
<comment type="catalytic activity">
    <reaction evidence="4 6">
        <text>O-phospho-L-seryl-[protein] + H2O = L-seryl-[protein] + phosphate</text>
        <dbReference type="Rhea" id="RHEA:20629"/>
        <dbReference type="Rhea" id="RHEA-COMP:9863"/>
        <dbReference type="Rhea" id="RHEA-COMP:11604"/>
        <dbReference type="ChEBI" id="CHEBI:15377"/>
        <dbReference type="ChEBI" id="CHEBI:29999"/>
        <dbReference type="ChEBI" id="CHEBI:43474"/>
        <dbReference type="ChEBI" id="CHEBI:83421"/>
        <dbReference type="EC" id="3.1.3.16"/>
    </reaction>
</comment>
<evidence type="ECO:0000256" key="1">
    <source>
        <dbReference type="ARBA" id="ARBA00004123"/>
    </source>
</evidence>